<dbReference type="PANTHER" id="PTHR46288">
    <property type="entry name" value="PHORBOL-ESTER/DAG-TYPE DOMAIN-CONTAINING PROTEIN"/>
    <property type="match status" value="1"/>
</dbReference>
<name>A0A218WPC3_PUNGR</name>
<feature type="domain" description="Phorbol-ester/DAG-type" evidence="4">
    <location>
        <begin position="486"/>
        <end position="536"/>
    </location>
</feature>
<evidence type="ECO:0000313" key="5">
    <source>
        <dbReference type="EMBL" id="OWM74081.1"/>
    </source>
</evidence>
<sequence length="643" mass="73614">MTTSLRHLSDPEHALILRELSENCRVPCRICELQVNGPAYCCWGCEIFLHRWCAELPLETQHPAHPHPLALSSRKITLSALGRERSEEAFVYRCSEGDCYFNVDVTWAFLNLYPSEEKKDTIQHIAHKHHPLTYFRLNKPIKVWCRDCEQQIAGPFYGCPICSFYLHEFCAELPREISRHPSHPGHRLTLSLSRATLCRACHFVTNPLGTAIVYKCQDCEGDGVIAYHIQCDTSFHPYKYEENDCGTITHFSHEHPLKSFFANTRIMRIRFYCEGCGLNISGDFYGCPVCEFFLHRSCAEELPREMSHFRHPIPDHPLALRERGHAWTLKCDSCSLNSRCAFTCEKCDFALDLVCALSTFSAFKEGVATEIQHFSHDHSLPLVYRRSGPPGGCIICGVSVTGLAYSCQTCYKIGKRFVLHKSCAELPQELEHPFHPPHPLTLQSKRHFYCDAYGTKSGGFCFGCDECQFFLCLAAASLKPTLRHQPHEHDLTHFERISDRKFCSYCGESSSVDSYRCVECDFTVHYSCIRMLPLAIKHNIHFHQLALRDKFIDRFNEQYCDVCEKTRRTDRGIYYCAECNFSAHIGCIIPSVAIEEAPELEKVDEEIASVKAEIEETGAMQMKIEALRKRLEELTVKRDALAS</sequence>
<dbReference type="InterPro" id="IPR004146">
    <property type="entry name" value="DC1"/>
</dbReference>
<evidence type="ECO:0000259" key="4">
    <source>
        <dbReference type="PROSITE" id="PS50081"/>
    </source>
</evidence>
<evidence type="ECO:0000256" key="1">
    <source>
        <dbReference type="ARBA" id="ARBA00022723"/>
    </source>
</evidence>
<dbReference type="GO" id="GO:0046872">
    <property type="term" value="F:metal ion binding"/>
    <property type="evidence" value="ECO:0007669"/>
    <property type="project" value="UniProtKB-KW"/>
</dbReference>
<comment type="caution">
    <text evidence="5">The sequence shown here is derived from an EMBL/GenBank/DDBJ whole genome shotgun (WGS) entry which is preliminary data.</text>
</comment>
<keyword evidence="3" id="KW-0862">Zinc</keyword>
<evidence type="ECO:0000256" key="3">
    <source>
        <dbReference type="ARBA" id="ARBA00022833"/>
    </source>
</evidence>
<reference evidence="6" key="1">
    <citation type="journal article" date="2017" name="Plant J.">
        <title>The pomegranate (Punica granatum L.) genome and the genomics of punicalagin biosynthesis.</title>
        <authorList>
            <person name="Qin G."/>
            <person name="Xu C."/>
            <person name="Ming R."/>
            <person name="Tang H."/>
            <person name="Guyot R."/>
            <person name="Kramer E.M."/>
            <person name="Hu Y."/>
            <person name="Yi X."/>
            <person name="Qi Y."/>
            <person name="Xu X."/>
            <person name="Gao Z."/>
            <person name="Pan H."/>
            <person name="Jian J."/>
            <person name="Tian Y."/>
            <person name="Yue Z."/>
            <person name="Xu Y."/>
        </authorList>
    </citation>
    <scope>NUCLEOTIDE SEQUENCE [LARGE SCALE GENOMIC DNA]</scope>
    <source>
        <strain evidence="6">cv. Dabenzi</strain>
    </source>
</reference>
<dbReference type="InterPro" id="IPR046349">
    <property type="entry name" value="C1-like_sf"/>
</dbReference>
<organism evidence="5 6">
    <name type="scientific">Punica granatum</name>
    <name type="common">Pomegranate</name>
    <dbReference type="NCBI Taxonomy" id="22663"/>
    <lineage>
        <taxon>Eukaryota</taxon>
        <taxon>Viridiplantae</taxon>
        <taxon>Streptophyta</taxon>
        <taxon>Embryophyta</taxon>
        <taxon>Tracheophyta</taxon>
        <taxon>Spermatophyta</taxon>
        <taxon>Magnoliopsida</taxon>
        <taxon>eudicotyledons</taxon>
        <taxon>Gunneridae</taxon>
        <taxon>Pentapetalae</taxon>
        <taxon>rosids</taxon>
        <taxon>malvids</taxon>
        <taxon>Myrtales</taxon>
        <taxon>Lythraceae</taxon>
        <taxon>Punica</taxon>
    </lineage>
</organism>
<dbReference type="EMBL" id="MTKT01003794">
    <property type="protein sequence ID" value="OWM74081.1"/>
    <property type="molecule type" value="Genomic_DNA"/>
</dbReference>
<dbReference type="SUPFAM" id="SSF57889">
    <property type="entry name" value="Cysteine-rich domain"/>
    <property type="match status" value="8"/>
</dbReference>
<dbReference type="PANTHER" id="PTHR46288:SF27">
    <property type="entry name" value="CYSTEINE_HISTIDINE-RICH C1 DOMAIN FAMILY PROTEIN"/>
    <property type="match status" value="1"/>
</dbReference>
<evidence type="ECO:0000313" key="6">
    <source>
        <dbReference type="Proteomes" id="UP000197138"/>
    </source>
</evidence>
<dbReference type="Proteomes" id="UP000197138">
    <property type="component" value="Unassembled WGS sequence"/>
</dbReference>
<gene>
    <name evidence="5" type="ORF">CDL15_Pgr008392</name>
</gene>
<dbReference type="SMART" id="SM00109">
    <property type="entry name" value="C1"/>
    <property type="match status" value="3"/>
</dbReference>
<proteinExistence type="predicted"/>
<evidence type="ECO:0000256" key="2">
    <source>
        <dbReference type="ARBA" id="ARBA00022737"/>
    </source>
</evidence>
<dbReference type="Pfam" id="PF03107">
    <property type="entry name" value="C1_2"/>
    <property type="match status" value="6"/>
</dbReference>
<dbReference type="PROSITE" id="PS50081">
    <property type="entry name" value="ZF_DAG_PE_2"/>
    <property type="match status" value="1"/>
</dbReference>
<keyword evidence="1" id="KW-0479">Metal-binding</keyword>
<keyword evidence="2" id="KW-0677">Repeat</keyword>
<dbReference type="Gene3D" id="3.30.60.20">
    <property type="match status" value="1"/>
</dbReference>
<protein>
    <recommendedName>
        <fullName evidence="4">Phorbol-ester/DAG-type domain-containing protein</fullName>
    </recommendedName>
</protein>
<dbReference type="AlphaFoldDB" id="A0A218WPC3"/>
<dbReference type="InterPro" id="IPR002219">
    <property type="entry name" value="PKC_DAG/PE"/>
</dbReference>
<accession>A0A218WPC3</accession>